<accession>A0A1M2VP24</accession>
<comment type="caution">
    <text evidence="2">The sequence shown here is derived from an EMBL/GenBank/DDBJ whole genome shotgun (WGS) entry which is preliminary data.</text>
</comment>
<feature type="region of interest" description="Disordered" evidence="1">
    <location>
        <begin position="128"/>
        <end position="210"/>
    </location>
</feature>
<feature type="compositionally biased region" description="Low complexity" evidence="1">
    <location>
        <begin position="160"/>
        <end position="180"/>
    </location>
</feature>
<reference evidence="2 3" key="1">
    <citation type="submission" date="2016-10" db="EMBL/GenBank/DDBJ databases">
        <title>Genome sequence of the basidiomycete white-rot fungus Trametes pubescens.</title>
        <authorList>
            <person name="Makela M.R."/>
            <person name="Granchi Z."/>
            <person name="Peng M."/>
            <person name="De Vries R.P."/>
            <person name="Grigoriev I."/>
            <person name="Riley R."/>
            <person name="Hilden K."/>
        </authorList>
    </citation>
    <scope>NUCLEOTIDE SEQUENCE [LARGE SCALE GENOMIC DNA]</scope>
    <source>
        <strain evidence="2 3">FBCC735</strain>
    </source>
</reference>
<name>A0A1M2VP24_TRAPU</name>
<dbReference type="Proteomes" id="UP000184267">
    <property type="component" value="Unassembled WGS sequence"/>
</dbReference>
<evidence type="ECO:0000256" key="1">
    <source>
        <dbReference type="SAM" id="MobiDB-lite"/>
    </source>
</evidence>
<dbReference type="OrthoDB" id="10526527at2759"/>
<dbReference type="AlphaFoldDB" id="A0A1M2VP24"/>
<proteinExistence type="predicted"/>
<organism evidence="2 3">
    <name type="scientific">Trametes pubescens</name>
    <name type="common">White-rot fungus</name>
    <dbReference type="NCBI Taxonomy" id="154538"/>
    <lineage>
        <taxon>Eukaryota</taxon>
        <taxon>Fungi</taxon>
        <taxon>Dikarya</taxon>
        <taxon>Basidiomycota</taxon>
        <taxon>Agaricomycotina</taxon>
        <taxon>Agaricomycetes</taxon>
        <taxon>Polyporales</taxon>
        <taxon>Polyporaceae</taxon>
        <taxon>Trametes</taxon>
    </lineage>
</organism>
<gene>
    <name evidence="2" type="ORF">TRAPUB_14245</name>
</gene>
<dbReference type="OMA" id="YHYTSAY"/>
<dbReference type="EMBL" id="MNAD01000951">
    <property type="protein sequence ID" value="OJT09306.1"/>
    <property type="molecule type" value="Genomic_DNA"/>
</dbReference>
<protein>
    <submittedName>
        <fullName evidence="2">Uncharacterized protein</fullName>
    </submittedName>
</protein>
<keyword evidence="3" id="KW-1185">Reference proteome</keyword>
<feature type="compositionally biased region" description="Polar residues" evidence="1">
    <location>
        <begin position="144"/>
        <end position="158"/>
    </location>
</feature>
<evidence type="ECO:0000313" key="2">
    <source>
        <dbReference type="EMBL" id="OJT09306.1"/>
    </source>
</evidence>
<sequence length="293" mass="32624">MPDIVDILGFVLSIISLVGLHQLKELVARRLPPRRLQAIQAELAELCELLERIERVGHPDGKDAIRRLRCSLEDLDARVTNTWLDVDRWKAKGVLRRYGHWAERVDLSRRCSALSCDVEELRAHLHKLPPPHAHAPDHDRDVQAPTSEVSCTTATCESPPTAVSVSSTEASSSTAASVSPKTPPLSLPDAVPPTSVDPLGPTAEADQGDGLKRRSNSLQELLNTADAQSWIPDDLYHYTSAYDPFLSEQLYMGSRPRRLRRAQKPMSALEWRIRDAREARRMAGVDDEVQVGE</sequence>
<evidence type="ECO:0000313" key="3">
    <source>
        <dbReference type="Proteomes" id="UP000184267"/>
    </source>
</evidence>